<accession>A0A6J4JG27</accession>
<gene>
    <name evidence="1" type="ORF">AVDCRST_MAG26-3240</name>
</gene>
<evidence type="ECO:0000313" key="1">
    <source>
        <dbReference type="EMBL" id="CAA9279080.1"/>
    </source>
</evidence>
<name>A0A6J4JG27_9CHLR</name>
<dbReference type="AlphaFoldDB" id="A0A6J4JG27"/>
<sequence>SWRRIRRWKATRRRSTLPARSCRSASRSRAWRVVYLSAATSSTPTRSLSAAHWRTGAKC</sequence>
<reference evidence="1" key="1">
    <citation type="submission" date="2020-02" db="EMBL/GenBank/DDBJ databases">
        <authorList>
            <person name="Meier V. D."/>
        </authorList>
    </citation>
    <scope>NUCLEOTIDE SEQUENCE</scope>
    <source>
        <strain evidence="1">AVDCRST_MAG26</strain>
    </source>
</reference>
<organism evidence="1">
    <name type="scientific">uncultured Chloroflexia bacterium</name>
    <dbReference type="NCBI Taxonomy" id="1672391"/>
    <lineage>
        <taxon>Bacteria</taxon>
        <taxon>Bacillati</taxon>
        <taxon>Chloroflexota</taxon>
        <taxon>Chloroflexia</taxon>
        <taxon>environmental samples</taxon>
    </lineage>
</organism>
<dbReference type="EMBL" id="CADCTK010000752">
    <property type="protein sequence ID" value="CAA9279080.1"/>
    <property type="molecule type" value="Genomic_DNA"/>
</dbReference>
<feature type="non-terminal residue" evidence="1">
    <location>
        <position position="1"/>
    </location>
</feature>
<proteinExistence type="predicted"/>
<protein>
    <submittedName>
        <fullName evidence="1">RecR</fullName>
    </submittedName>
</protein>
<feature type="non-terminal residue" evidence="1">
    <location>
        <position position="59"/>
    </location>
</feature>